<dbReference type="Proteomes" id="UP000823872">
    <property type="component" value="Chromosome E3"/>
</dbReference>
<accession>A0ABI7WED3</accession>
<evidence type="ECO:0000313" key="3">
    <source>
        <dbReference type="Proteomes" id="UP000823872"/>
    </source>
</evidence>
<evidence type="ECO:0000313" key="2">
    <source>
        <dbReference type="Ensembl" id="ENSFCTP00005008662.1"/>
    </source>
</evidence>
<protein>
    <submittedName>
        <fullName evidence="2">Uncharacterized protein</fullName>
    </submittedName>
</protein>
<sequence length="289" mass="30101">MAPRRSGHLGAGLEVSSGRSHFFPQIEHFSGQKGPEEAHAVPFPEPEPEPGGRVSPKSSGSLGGVSLPSSPAPTAQPPTPPAWSPQGRGLTGDLHHAVLGLDRQLLGGEVVDVQGHAPAVGRLPDLRDAAAELPAERAAVGGRGHRGGALDRGQRAHVARPAAVAEPLRPLLGQPGQPEGLVEEAAVGRVPVAERVPAGAPQEREGHSALGHVGSAPRVWLRLGERSAERRPRSAFMRLQPGIFSRRCFRSLLKAMTGWGQPLPLHSSPALGAGAGRGRPCPHLEPSLV</sequence>
<proteinExistence type="predicted"/>
<feature type="region of interest" description="Disordered" evidence="1">
    <location>
        <begin position="270"/>
        <end position="289"/>
    </location>
</feature>
<feature type="compositionally biased region" description="Pro residues" evidence="1">
    <location>
        <begin position="70"/>
        <end position="83"/>
    </location>
</feature>
<organism evidence="2 3">
    <name type="scientific">Felis catus</name>
    <name type="common">Cat</name>
    <name type="synonym">Felis silvestris catus</name>
    <dbReference type="NCBI Taxonomy" id="9685"/>
    <lineage>
        <taxon>Eukaryota</taxon>
        <taxon>Metazoa</taxon>
        <taxon>Chordata</taxon>
        <taxon>Craniata</taxon>
        <taxon>Vertebrata</taxon>
        <taxon>Euteleostomi</taxon>
        <taxon>Mammalia</taxon>
        <taxon>Eutheria</taxon>
        <taxon>Laurasiatheria</taxon>
        <taxon>Carnivora</taxon>
        <taxon>Feliformia</taxon>
        <taxon>Felidae</taxon>
        <taxon>Felinae</taxon>
        <taxon>Felis</taxon>
    </lineage>
</organism>
<dbReference type="Ensembl" id="ENSFCTT00005013481.1">
    <property type="protein sequence ID" value="ENSFCTP00005008662.1"/>
    <property type="gene ID" value="ENSFCTG00005004962.1"/>
</dbReference>
<reference evidence="2" key="3">
    <citation type="submission" date="2025-09" db="UniProtKB">
        <authorList>
            <consortium name="Ensembl"/>
        </authorList>
    </citation>
    <scope>IDENTIFICATION</scope>
    <source>
        <strain evidence="2">breed Abyssinian</strain>
    </source>
</reference>
<feature type="region of interest" description="Disordered" evidence="1">
    <location>
        <begin position="1"/>
        <end position="91"/>
    </location>
</feature>
<dbReference type="GeneTree" id="ENSGT00900000142991"/>
<reference evidence="2" key="2">
    <citation type="submission" date="2025-08" db="UniProtKB">
        <authorList>
            <consortium name="Ensembl"/>
        </authorList>
    </citation>
    <scope>IDENTIFICATION</scope>
    <source>
        <strain evidence="2">breed Abyssinian</strain>
    </source>
</reference>
<name>A0ABI7WED3_FELCA</name>
<keyword evidence="3" id="KW-1185">Reference proteome</keyword>
<feature type="compositionally biased region" description="Low complexity" evidence="1">
    <location>
        <begin position="54"/>
        <end position="69"/>
    </location>
</feature>
<reference evidence="2 3" key="1">
    <citation type="submission" date="2021-02" db="EMBL/GenBank/DDBJ databases">
        <title>Safari Cat Assemblies.</title>
        <authorList>
            <person name="Bredemeyer K.R."/>
            <person name="Murphy W.J."/>
        </authorList>
    </citation>
    <scope>NUCLEOTIDE SEQUENCE [LARGE SCALE GENOMIC DNA]</scope>
</reference>
<evidence type="ECO:0000256" key="1">
    <source>
        <dbReference type="SAM" id="MobiDB-lite"/>
    </source>
</evidence>